<dbReference type="Pfam" id="PF02416">
    <property type="entry name" value="TatA_B_E"/>
    <property type="match status" value="1"/>
</dbReference>
<gene>
    <name evidence="8" type="ORF">THAPSDRAFT_25839</name>
</gene>
<dbReference type="GeneID" id="7442647"/>
<evidence type="ECO:0000256" key="1">
    <source>
        <dbReference type="ARBA" id="ARBA00004167"/>
    </source>
</evidence>
<evidence type="ECO:0000256" key="6">
    <source>
        <dbReference type="ARBA" id="ARBA00023010"/>
    </source>
</evidence>
<comment type="subcellular location">
    <subcellularLocation>
        <location evidence="1">Membrane</location>
        <topology evidence="1">Single-pass membrane protein</topology>
    </subcellularLocation>
</comment>
<evidence type="ECO:0000256" key="3">
    <source>
        <dbReference type="ARBA" id="ARBA00022692"/>
    </source>
</evidence>
<protein>
    <submittedName>
        <fullName evidence="8">Uncharacterized protein</fullName>
    </submittedName>
</protein>
<dbReference type="RefSeq" id="XP_002295226.1">
    <property type="nucleotide sequence ID" value="XM_002295190.1"/>
</dbReference>
<name>B8CG96_THAPS</name>
<keyword evidence="2" id="KW-0813">Transport</keyword>
<evidence type="ECO:0000256" key="4">
    <source>
        <dbReference type="ARBA" id="ARBA00022927"/>
    </source>
</evidence>
<reference evidence="8 9" key="1">
    <citation type="journal article" date="2004" name="Science">
        <title>The genome of the diatom Thalassiosira pseudonana: ecology, evolution, and metabolism.</title>
        <authorList>
            <person name="Armbrust E.V."/>
            <person name="Berges J.A."/>
            <person name="Bowler C."/>
            <person name="Green B.R."/>
            <person name="Martinez D."/>
            <person name="Putnam N.H."/>
            <person name="Zhou S."/>
            <person name="Allen A.E."/>
            <person name="Apt K.E."/>
            <person name="Bechner M."/>
            <person name="Brzezinski M.A."/>
            <person name="Chaal B.K."/>
            <person name="Chiovitti A."/>
            <person name="Davis A.K."/>
            <person name="Demarest M.S."/>
            <person name="Detter J.C."/>
            <person name="Glavina T."/>
            <person name="Goodstein D."/>
            <person name="Hadi M.Z."/>
            <person name="Hellsten U."/>
            <person name="Hildebrand M."/>
            <person name="Jenkins B.D."/>
            <person name="Jurka J."/>
            <person name="Kapitonov V.V."/>
            <person name="Kroger N."/>
            <person name="Lau W.W."/>
            <person name="Lane T.W."/>
            <person name="Larimer F.W."/>
            <person name="Lippmeier J.C."/>
            <person name="Lucas S."/>
            <person name="Medina M."/>
            <person name="Montsant A."/>
            <person name="Obornik M."/>
            <person name="Parker M.S."/>
            <person name="Palenik B."/>
            <person name="Pazour G.J."/>
            <person name="Richardson P.M."/>
            <person name="Rynearson T.A."/>
            <person name="Saito M.A."/>
            <person name="Schwartz D.C."/>
            <person name="Thamatrakoln K."/>
            <person name="Valentin K."/>
            <person name="Vardi A."/>
            <person name="Wilkerson F.P."/>
            <person name="Rokhsar D.S."/>
        </authorList>
    </citation>
    <scope>NUCLEOTIDE SEQUENCE [LARGE SCALE GENOMIC DNA]</scope>
    <source>
        <strain evidence="8 9">CCMP1335</strain>
    </source>
</reference>
<dbReference type="EMBL" id="CM000654">
    <property type="protein sequence ID" value="EED87530.1"/>
    <property type="molecule type" value="Genomic_DNA"/>
</dbReference>
<dbReference type="InParanoid" id="B8CG96"/>
<keyword evidence="6" id="KW-0811">Translocation</keyword>
<evidence type="ECO:0000313" key="8">
    <source>
        <dbReference type="EMBL" id="EED87530.1"/>
    </source>
</evidence>
<keyword evidence="3" id="KW-0812">Transmembrane</keyword>
<keyword evidence="5" id="KW-1133">Transmembrane helix</keyword>
<accession>B8CG96</accession>
<reference evidence="8 9" key="2">
    <citation type="journal article" date="2008" name="Nature">
        <title>The Phaeodactylum genome reveals the evolutionary history of diatom genomes.</title>
        <authorList>
            <person name="Bowler C."/>
            <person name="Allen A.E."/>
            <person name="Badger J.H."/>
            <person name="Grimwood J."/>
            <person name="Jabbari K."/>
            <person name="Kuo A."/>
            <person name="Maheswari U."/>
            <person name="Martens C."/>
            <person name="Maumus F."/>
            <person name="Otillar R.P."/>
            <person name="Rayko E."/>
            <person name="Salamov A."/>
            <person name="Vandepoele K."/>
            <person name="Beszteri B."/>
            <person name="Gruber A."/>
            <person name="Heijde M."/>
            <person name="Katinka M."/>
            <person name="Mock T."/>
            <person name="Valentin K."/>
            <person name="Verret F."/>
            <person name="Berges J.A."/>
            <person name="Brownlee C."/>
            <person name="Cadoret J.P."/>
            <person name="Chiovitti A."/>
            <person name="Choi C.J."/>
            <person name="Coesel S."/>
            <person name="De Martino A."/>
            <person name="Detter J.C."/>
            <person name="Durkin C."/>
            <person name="Falciatore A."/>
            <person name="Fournet J."/>
            <person name="Haruta M."/>
            <person name="Huysman M.J."/>
            <person name="Jenkins B.D."/>
            <person name="Jiroutova K."/>
            <person name="Jorgensen R.E."/>
            <person name="Joubert Y."/>
            <person name="Kaplan A."/>
            <person name="Kroger N."/>
            <person name="Kroth P.G."/>
            <person name="La Roche J."/>
            <person name="Lindquist E."/>
            <person name="Lommer M."/>
            <person name="Martin-Jezequel V."/>
            <person name="Lopez P.J."/>
            <person name="Lucas S."/>
            <person name="Mangogna M."/>
            <person name="McGinnis K."/>
            <person name="Medlin L.K."/>
            <person name="Montsant A."/>
            <person name="Oudot-Le Secq M.P."/>
            <person name="Napoli C."/>
            <person name="Obornik M."/>
            <person name="Parker M.S."/>
            <person name="Petit J.L."/>
            <person name="Porcel B.M."/>
            <person name="Poulsen N."/>
            <person name="Robison M."/>
            <person name="Rychlewski L."/>
            <person name="Rynearson T.A."/>
            <person name="Schmutz J."/>
            <person name="Shapiro H."/>
            <person name="Siaut M."/>
            <person name="Stanley M."/>
            <person name="Sussman M.R."/>
            <person name="Taylor A.R."/>
            <person name="Vardi A."/>
            <person name="von Dassow P."/>
            <person name="Vyverman W."/>
            <person name="Willis A."/>
            <person name="Wyrwicz L.S."/>
            <person name="Rokhsar D.S."/>
            <person name="Weissenbach J."/>
            <person name="Armbrust E.V."/>
            <person name="Green B.R."/>
            <person name="Van de Peer Y."/>
            <person name="Grigoriev I.V."/>
        </authorList>
    </citation>
    <scope>NUCLEOTIDE SEQUENCE [LARGE SCALE GENOMIC DNA]</scope>
    <source>
        <strain evidence="8 9">CCMP1335</strain>
    </source>
</reference>
<keyword evidence="4" id="KW-0653">Protein transport</keyword>
<evidence type="ECO:0000256" key="7">
    <source>
        <dbReference type="ARBA" id="ARBA00023136"/>
    </source>
</evidence>
<dbReference type="eggNOG" id="ENOG502SPRD">
    <property type="taxonomic scope" value="Eukaryota"/>
</dbReference>
<keyword evidence="9" id="KW-1185">Reference proteome</keyword>
<dbReference type="OMA" id="FESNMEN"/>
<evidence type="ECO:0000313" key="9">
    <source>
        <dbReference type="Proteomes" id="UP000001449"/>
    </source>
</evidence>
<dbReference type="PaxDb" id="35128-Thaps25839"/>
<keyword evidence="7" id="KW-0472">Membrane</keyword>
<organism evidence="8 9">
    <name type="scientific">Thalassiosira pseudonana</name>
    <name type="common">Marine diatom</name>
    <name type="synonym">Cyclotella nana</name>
    <dbReference type="NCBI Taxonomy" id="35128"/>
    <lineage>
        <taxon>Eukaryota</taxon>
        <taxon>Sar</taxon>
        <taxon>Stramenopiles</taxon>
        <taxon>Ochrophyta</taxon>
        <taxon>Bacillariophyta</taxon>
        <taxon>Coscinodiscophyceae</taxon>
        <taxon>Thalassiosirophycidae</taxon>
        <taxon>Thalassiosirales</taxon>
        <taxon>Thalassiosiraceae</taxon>
        <taxon>Thalassiosira</taxon>
    </lineage>
</organism>
<dbReference type="Proteomes" id="UP000001449">
    <property type="component" value="Chromosome 23"/>
</dbReference>
<dbReference type="InterPro" id="IPR003369">
    <property type="entry name" value="TatA/B/E"/>
</dbReference>
<sequence length="408" mass="45379">MSPTTNGRTNNSPICQRTSSTALNFLGSDGGILGVGAPEVVHHLLDEYRDASLERDQSCDYHSFTSLTTLASCQYTLIPNSITLLHFTTTRQAVTLIVGYFVLGPSDLYKLVKEIGKFIQNFRTLGAEATKSFESTMENQLEMTELRKAQAELNEAFSFRRSINTDSDAEAFGGTSFTDNASSASEGSGAIAATAVVGPAAGATTVEGEDGAVVKKKRRLVRRKKKVVVEKPTEEEREIEKEYPDLDILESDFPESRTGISEEERLRTERLERLGGSTTTSEPDWFKASDEDVASKILDQPAPANPALERYETDRFKSQLSAEQWNAQIMANEDELAPLSMVMKRLAILEEEKQSADRLLEEEYQKRMDNEDKYYLEKRRVLEEAITDIQEGVYASKDAETASGPKFS</sequence>
<evidence type="ECO:0000256" key="2">
    <source>
        <dbReference type="ARBA" id="ARBA00022448"/>
    </source>
</evidence>
<proteinExistence type="predicted"/>
<dbReference type="HOGENOM" id="CLU_763899_0_0_1"/>
<dbReference type="KEGG" id="tps:THAPSDRAFT_25839"/>
<dbReference type="AlphaFoldDB" id="B8CG96"/>
<evidence type="ECO:0000256" key="5">
    <source>
        <dbReference type="ARBA" id="ARBA00022989"/>
    </source>
</evidence>